<keyword evidence="3" id="KW-0819">tRNA processing</keyword>
<dbReference type="GO" id="GO:0005634">
    <property type="term" value="C:nucleus"/>
    <property type="evidence" value="ECO:0007669"/>
    <property type="project" value="UniProtKB-SubCell"/>
</dbReference>
<comment type="subcellular location">
    <subcellularLocation>
        <location evidence="1">Nucleus</location>
    </subcellularLocation>
</comment>
<dbReference type="GO" id="GO:0043527">
    <property type="term" value="C:tRNA methyltransferase complex"/>
    <property type="evidence" value="ECO:0007669"/>
    <property type="project" value="TreeGrafter"/>
</dbReference>
<dbReference type="Gene3D" id="2.130.10.10">
    <property type="entry name" value="YVTN repeat-like/Quinoprotein amine dehydrogenase"/>
    <property type="match status" value="1"/>
</dbReference>
<dbReference type="SUPFAM" id="SSF50978">
    <property type="entry name" value="WD40 repeat-like"/>
    <property type="match status" value="1"/>
</dbReference>
<dbReference type="InterPro" id="IPR036322">
    <property type="entry name" value="WD40_repeat_dom_sf"/>
</dbReference>
<protein>
    <submittedName>
        <fullName evidence="6">WD domain, G-beta repeat</fullName>
    </submittedName>
</protein>
<comment type="caution">
    <text evidence="6">The sequence shown here is derived from an EMBL/GenBank/DDBJ whole genome shotgun (WGS) entry which is preliminary data.</text>
</comment>
<evidence type="ECO:0000256" key="2">
    <source>
        <dbReference type="ARBA" id="ARBA00022574"/>
    </source>
</evidence>
<keyword evidence="7" id="KW-1185">Reference proteome</keyword>
<evidence type="ECO:0000313" key="6">
    <source>
        <dbReference type="EMBL" id="KAG9390678.1"/>
    </source>
</evidence>
<dbReference type="GO" id="GO:0005829">
    <property type="term" value="C:cytosol"/>
    <property type="evidence" value="ECO:0007669"/>
    <property type="project" value="TreeGrafter"/>
</dbReference>
<evidence type="ECO:0000256" key="4">
    <source>
        <dbReference type="ARBA" id="ARBA00022737"/>
    </source>
</evidence>
<organism evidence="6 7">
    <name type="scientific">Carpediemonas membranifera</name>
    <dbReference type="NCBI Taxonomy" id="201153"/>
    <lineage>
        <taxon>Eukaryota</taxon>
        <taxon>Metamonada</taxon>
        <taxon>Carpediemonas-like organisms</taxon>
        <taxon>Carpediemonas</taxon>
    </lineage>
</organism>
<dbReference type="GO" id="GO:0006400">
    <property type="term" value="P:tRNA modification"/>
    <property type="evidence" value="ECO:0007669"/>
    <property type="project" value="TreeGrafter"/>
</dbReference>
<dbReference type="InterPro" id="IPR015943">
    <property type="entry name" value="WD40/YVTN_repeat-like_dom_sf"/>
</dbReference>
<dbReference type="OrthoDB" id="339900at2759"/>
<evidence type="ECO:0000313" key="7">
    <source>
        <dbReference type="Proteomes" id="UP000717585"/>
    </source>
</evidence>
<reference evidence="6" key="1">
    <citation type="submission" date="2021-05" db="EMBL/GenBank/DDBJ databases">
        <title>A free-living protist that lacks canonical eukaryotic 1 DNA replication and segregation systems.</title>
        <authorList>
            <person name="Salas-Leiva D.E."/>
            <person name="Tromer E.C."/>
            <person name="Curtis B.A."/>
            <person name="Jerlstrom-Hultqvist J."/>
            <person name="Kolisko M."/>
            <person name="Yi Z."/>
            <person name="Salas-Leiva J.S."/>
            <person name="Gallot-Lavallee L."/>
            <person name="Kops G.J.P.L."/>
            <person name="Archibald J.M."/>
            <person name="Simpson A.G.B."/>
            <person name="Roger A.J."/>
        </authorList>
    </citation>
    <scope>NUCLEOTIDE SEQUENCE</scope>
    <source>
        <strain evidence="6">BICM</strain>
    </source>
</reference>
<accession>A0A8J6AXB8</accession>
<proteinExistence type="predicted"/>
<keyword evidence="5" id="KW-0539">Nucleus</keyword>
<dbReference type="PANTHER" id="PTHR16288:SF0">
    <property type="entry name" value="TRNA (GUANINE-N(7)-)-METHYLTRANSFERASE NON-CATALYTIC SUBUNIT WDR4"/>
    <property type="match status" value="1"/>
</dbReference>
<dbReference type="GO" id="GO:0036265">
    <property type="term" value="P:RNA (guanine-N7)-methylation"/>
    <property type="evidence" value="ECO:0007669"/>
    <property type="project" value="InterPro"/>
</dbReference>
<sequence>MKLAAVDEETAIFTHRNILYIAKCVEGGTVEPLFTPPAEDKVEKDVCSALSVSSDRKKIVFSFSTTKQNYILDYDASSKSVTVSERFKTSKRILGHQFRDGKLFYCDGWGEVVEHGGSPVLGHVSLVNGFFFSSDGDHIVSFDRDEKVRISNFPVASDIRAYGLGHTEFVSAAVEVSGHILSGSGDGHLRLWSMDGDCAAAYDVGLPVLAIEGGAAGFLVVMDRESGDAEVRPYEVNDNTITVGETVAKGFDIARCGETSFVLSEEAVGVIGGASVALGEQFGVDLSLKEAVAAQWKHASFPAKRARMEDE</sequence>
<gene>
    <name evidence="6" type="ORF">J8273_8051</name>
</gene>
<dbReference type="Proteomes" id="UP000717585">
    <property type="component" value="Unassembled WGS sequence"/>
</dbReference>
<keyword evidence="4" id="KW-0677">Repeat</keyword>
<dbReference type="InterPro" id="IPR028884">
    <property type="entry name" value="Trm82"/>
</dbReference>
<name>A0A8J6AXB8_9EUKA</name>
<evidence type="ECO:0000256" key="1">
    <source>
        <dbReference type="ARBA" id="ARBA00004123"/>
    </source>
</evidence>
<evidence type="ECO:0000256" key="5">
    <source>
        <dbReference type="ARBA" id="ARBA00023242"/>
    </source>
</evidence>
<dbReference type="EMBL" id="JAHDYR010000063">
    <property type="protein sequence ID" value="KAG9390678.1"/>
    <property type="molecule type" value="Genomic_DNA"/>
</dbReference>
<dbReference type="PANTHER" id="PTHR16288">
    <property type="entry name" value="WD40 REPEAT PROTEIN 4"/>
    <property type="match status" value="1"/>
</dbReference>
<dbReference type="AlphaFoldDB" id="A0A8J6AXB8"/>
<evidence type="ECO:0000256" key="3">
    <source>
        <dbReference type="ARBA" id="ARBA00022694"/>
    </source>
</evidence>
<keyword evidence="2" id="KW-0853">WD repeat</keyword>